<feature type="compositionally biased region" description="Pro residues" evidence="1">
    <location>
        <begin position="270"/>
        <end position="279"/>
    </location>
</feature>
<feature type="compositionally biased region" description="Low complexity" evidence="1">
    <location>
        <begin position="201"/>
        <end position="214"/>
    </location>
</feature>
<feature type="compositionally biased region" description="Polar residues" evidence="1">
    <location>
        <begin position="370"/>
        <end position="379"/>
    </location>
</feature>
<evidence type="ECO:0000313" key="3">
    <source>
        <dbReference type="Proteomes" id="UP001050691"/>
    </source>
</evidence>
<feature type="compositionally biased region" description="Low complexity" evidence="1">
    <location>
        <begin position="319"/>
        <end position="328"/>
    </location>
</feature>
<feature type="region of interest" description="Disordered" evidence="1">
    <location>
        <begin position="242"/>
        <end position="546"/>
    </location>
</feature>
<organism evidence="2 3">
    <name type="scientific">Clathrus columnatus</name>
    <dbReference type="NCBI Taxonomy" id="1419009"/>
    <lineage>
        <taxon>Eukaryota</taxon>
        <taxon>Fungi</taxon>
        <taxon>Dikarya</taxon>
        <taxon>Basidiomycota</taxon>
        <taxon>Agaricomycotina</taxon>
        <taxon>Agaricomycetes</taxon>
        <taxon>Phallomycetidae</taxon>
        <taxon>Phallales</taxon>
        <taxon>Clathraceae</taxon>
        <taxon>Clathrus</taxon>
    </lineage>
</organism>
<protein>
    <submittedName>
        <fullName evidence="2">Uncharacterized protein</fullName>
    </submittedName>
</protein>
<feature type="compositionally biased region" description="Polar residues" evidence="1">
    <location>
        <begin position="123"/>
        <end position="150"/>
    </location>
</feature>
<name>A0AAV5AK88_9AGAM</name>
<dbReference type="EMBL" id="BPWL01000009">
    <property type="protein sequence ID" value="GJJ14167.1"/>
    <property type="molecule type" value="Genomic_DNA"/>
</dbReference>
<feature type="compositionally biased region" description="Polar residues" evidence="1">
    <location>
        <begin position="741"/>
        <end position="750"/>
    </location>
</feature>
<feature type="compositionally biased region" description="Pro residues" evidence="1">
    <location>
        <begin position="251"/>
        <end position="264"/>
    </location>
</feature>
<gene>
    <name evidence="2" type="ORF">Clacol_008428</name>
</gene>
<evidence type="ECO:0000313" key="2">
    <source>
        <dbReference type="EMBL" id="GJJ14167.1"/>
    </source>
</evidence>
<dbReference type="AlphaFoldDB" id="A0AAV5AK88"/>
<feature type="compositionally biased region" description="Polar residues" evidence="1">
    <location>
        <begin position="394"/>
        <end position="409"/>
    </location>
</feature>
<evidence type="ECO:0000256" key="1">
    <source>
        <dbReference type="SAM" id="MobiDB-lite"/>
    </source>
</evidence>
<feature type="region of interest" description="Disordered" evidence="1">
    <location>
        <begin position="741"/>
        <end position="770"/>
    </location>
</feature>
<proteinExistence type="predicted"/>
<feature type="compositionally biased region" description="Basic and acidic residues" evidence="1">
    <location>
        <begin position="441"/>
        <end position="472"/>
    </location>
</feature>
<feature type="region of interest" description="Disordered" evidence="1">
    <location>
        <begin position="115"/>
        <end position="168"/>
    </location>
</feature>
<feature type="compositionally biased region" description="Low complexity" evidence="1">
    <location>
        <begin position="760"/>
        <end position="770"/>
    </location>
</feature>
<feature type="region of interest" description="Disordered" evidence="1">
    <location>
        <begin position="198"/>
        <end position="221"/>
    </location>
</feature>
<accession>A0AAV5AK88</accession>
<dbReference type="Proteomes" id="UP001050691">
    <property type="component" value="Unassembled WGS sequence"/>
</dbReference>
<comment type="caution">
    <text evidence="2">The sequence shown here is derived from an EMBL/GenBank/DDBJ whole genome shotgun (WGS) entry which is preliminary data.</text>
</comment>
<feature type="compositionally biased region" description="Basic and acidic residues" evidence="1">
    <location>
        <begin position="518"/>
        <end position="531"/>
    </location>
</feature>
<feature type="compositionally biased region" description="Basic and acidic residues" evidence="1">
    <location>
        <begin position="482"/>
        <end position="498"/>
    </location>
</feature>
<sequence length="1088" mass="120131">MYHYDRIQVLSFLIALRDLIITRLLYPALSPNYHYVKSGVPGKSPSHSRGVKLVFAERQVVHFAMVLGRKWVCTEPGHEICYTGQGKHVPLTDDMIMTWVTALCNGEATTHLPPFDLREEFSGSDSDAQFQPDPIQQSNLTKSDINTNKAINPGAHSGQKTSSLRKYPSSSRISTISSFSQNSTSSWHSAGTGTGMGMGMGTYTSSSTTSTSEGPITPATTASFPYASLRRVNSDKSIDHVSFSETSRPVPHLPSPPPLSPLSPPFSALPSPPLQPPPLSNTVGVRPDIFAHPVISESLDRPNITLRSPPQGKEQTRVSTQPFQPQSHSSHHASVHSVPPTNHILSRSPHHQRRTQSPESAPNIKHSHISSRTPPQQHVHNLVSAPVVSRAPRSHSQPYTSVSHSQNHVSYAYPPHTTHLSHVREEEEAQSFQPEWASSGRDQDRKHQRKFIGDRDRDGADADIEGDHHYLDPDADPDDDAETHSLGRTDEYEFDRQDVGSGGGANAAGGERTTSRNARRDAHNGEFDHESIGGSEAGGGGGRSIWSPYTSFLPSINTTAPPGAGNGPTPSLSSTVKSKWIESATLAKRAKSHLSRIKKWRKRAITTVIEGRYTKRGKEGAQVGTVERNLVIEMIGDGVEMARSCYPPRIHKLGYELGKEVQQWLQTFTDNDPVVLYKKENVSLLTTVQTCFLPILLMRIAEIEPPAITLANNLIAALTKIPLSLHENELQATNGSNVSPLFTSLPSNQKNRVRRESESKSLPSSSSHNSMIPVIPHRNTSVSSIAIHMVAHELGSPAPICPTQHSWLGMTLLKIVEMTMKLRFISFGEIEDIRTVGRKREEEYASQSGSYPTLIDARFTRPWEVALFALCASTETPVAPFFRRMVLGPTGIPLLVLSLNSLMASNIDMDDVKWEDVGLVLRALAFVSEHGWVVQGMSGDDDETEGEDKVVKVVKSIMNVFWRSIPERWFSIRFWAMDAVRNIVSHRPPLVRLLAEIKADKAFITLTPSSPLYPVAINTSRISVEGGGKIRNRLLEEYRKESAKRAEEMVDYIRMWHNATISEHNGKTHGGFRNTVVLQPVAIGFDGR</sequence>
<keyword evidence="3" id="KW-1185">Reference proteome</keyword>
<reference evidence="2" key="1">
    <citation type="submission" date="2021-10" db="EMBL/GenBank/DDBJ databases">
        <title>De novo Genome Assembly of Clathrus columnatus (Basidiomycota, Fungi) Using Illumina and Nanopore Sequence Data.</title>
        <authorList>
            <person name="Ogiso-Tanaka E."/>
            <person name="Itagaki H."/>
            <person name="Hosoya T."/>
            <person name="Hosaka K."/>
        </authorList>
    </citation>
    <scope>NUCLEOTIDE SEQUENCE</scope>
    <source>
        <strain evidence="2">MO-923</strain>
    </source>
</reference>